<dbReference type="Gene3D" id="2.40.128.130">
    <property type="entry name" value="Autotransporter beta-domain"/>
    <property type="match status" value="1"/>
</dbReference>
<evidence type="ECO:0000313" key="3">
    <source>
        <dbReference type="EMBL" id="MFC5519280.1"/>
    </source>
</evidence>
<keyword evidence="4" id="KW-1185">Reference proteome</keyword>
<dbReference type="SMART" id="SM00869">
    <property type="entry name" value="Autotransporter"/>
    <property type="match status" value="1"/>
</dbReference>
<dbReference type="InterPro" id="IPR036709">
    <property type="entry name" value="Autotransporte_beta_dom_sf"/>
</dbReference>
<dbReference type="Pfam" id="PF03797">
    <property type="entry name" value="Autotransporter"/>
    <property type="match status" value="1"/>
</dbReference>
<dbReference type="EMBL" id="JBHSML010000033">
    <property type="protein sequence ID" value="MFC5519280.1"/>
    <property type="molecule type" value="Genomic_DNA"/>
</dbReference>
<dbReference type="InterPro" id="IPR005546">
    <property type="entry name" value="Autotransporte_beta"/>
</dbReference>
<accession>A0ABW0Q3X9</accession>
<evidence type="ECO:0000259" key="2">
    <source>
        <dbReference type="PROSITE" id="PS51208"/>
    </source>
</evidence>
<dbReference type="Proteomes" id="UP001596150">
    <property type="component" value="Unassembled WGS sequence"/>
</dbReference>
<organism evidence="3 4">
    <name type="scientific">Kaistia terrae</name>
    <dbReference type="NCBI Taxonomy" id="537017"/>
    <lineage>
        <taxon>Bacteria</taxon>
        <taxon>Pseudomonadati</taxon>
        <taxon>Pseudomonadota</taxon>
        <taxon>Alphaproteobacteria</taxon>
        <taxon>Hyphomicrobiales</taxon>
        <taxon>Kaistiaceae</taxon>
        <taxon>Kaistia</taxon>
    </lineage>
</organism>
<protein>
    <submittedName>
        <fullName evidence="3">Autotransporter domain-containing protein</fullName>
    </submittedName>
</protein>
<proteinExistence type="predicted"/>
<name>A0ABW0Q3X9_9HYPH</name>
<feature type="domain" description="Autotransporter" evidence="2">
    <location>
        <begin position="1337"/>
        <end position="1615"/>
    </location>
</feature>
<dbReference type="RefSeq" id="WP_266345934.1">
    <property type="nucleotide sequence ID" value="NZ_JAPKNH010000012.1"/>
</dbReference>
<evidence type="ECO:0000256" key="1">
    <source>
        <dbReference type="SAM" id="MobiDB-lite"/>
    </source>
</evidence>
<evidence type="ECO:0000313" key="4">
    <source>
        <dbReference type="Proteomes" id="UP001596150"/>
    </source>
</evidence>
<comment type="caution">
    <text evidence="3">The sequence shown here is derived from an EMBL/GenBank/DDBJ whole genome shotgun (WGS) entry which is preliminary data.</text>
</comment>
<gene>
    <name evidence="3" type="ORF">ACFPP9_26180</name>
</gene>
<dbReference type="PROSITE" id="PS51208">
    <property type="entry name" value="AUTOTRANSPORTER"/>
    <property type="match status" value="1"/>
</dbReference>
<reference evidence="4" key="1">
    <citation type="journal article" date="2019" name="Int. J. Syst. Evol. Microbiol.">
        <title>The Global Catalogue of Microorganisms (GCM) 10K type strain sequencing project: providing services to taxonomists for standard genome sequencing and annotation.</title>
        <authorList>
            <consortium name="The Broad Institute Genomics Platform"/>
            <consortium name="The Broad Institute Genome Sequencing Center for Infectious Disease"/>
            <person name="Wu L."/>
            <person name="Ma J."/>
        </authorList>
    </citation>
    <scope>NUCLEOTIDE SEQUENCE [LARGE SCALE GENOMIC DNA]</scope>
    <source>
        <strain evidence="4">KACC 12633</strain>
    </source>
</reference>
<dbReference type="SUPFAM" id="SSF103515">
    <property type="entry name" value="Autotransporter"/>
    <property type="match status" value="1"/>
</dbReference>
<sequence length="1615" mass="160979">MSHSESVGGYGHRQQNRNNPTSGRYLMDDDSHRSASSWRSALLGGAAASALLLGMGAPAFADPATPCTTSGTTETCSGDLAGGIDIGENDGIDQLIVTSPSANIAPPAGISGIRFISNGAVEITSDTGSNAISVTGERASGIKAQSYEDGDIGDIKINHTGAITATDGFGVWAETDGAIDLTTHGAISAGLDAIKLHGTGDGTIDIDVTSNLTSTLGSGIVADTNGGITETSVGTIDAAIDGINLRSNVSGDVSIDHDGAINATAGNGITGWGQGEVTSQSEGNIQAGVDAIRLESHGSEGLVDVHHTGDLTADAGYGVYTEALGTISIDVNGAIDAGHTGIYARTSDSESLIITHTGGSIIAHDADGIVALGPNAVVSVTNTGTIESHGVGIYAESGSQSVTVSQTGALQSSDGKGIYAYSGDGAVEITKTGTVTAKSDAVTAVSGSKSTKIVQTGDITSTAGNGVVMSTLDSTADLTGSGAIKAASDAITISANQGVTVNRTAGAIESTGGTGIKVVSDGAGVSVTNNGTITANQDGIRSESTTDNTIFQTGDVTASNGAAIWASSTTGTVSVTSSGAIQGKTYGIYAKNSDYGSVTVNQTGTVTSTAGKGIEASSPSGDVTVTTGAVSAALDGIDASNLGYGKVEITSAGVTSTHGVGIKASSSNGIVKITNTGAIVAELTGIKASNTDNVAVTVVQNGTVTSTSGKGIEASSSTGAVNVTTGAITSALDGIDATNFGGGTIDIISAGVVSTAGVGINAWSATGEIKVANTGVVTAELAGISAANLGGGAVTINQEGNVTSYSNTGISAWSSTGAITVTVTGNSQITAEHDGITAGNKGDTTVAVTSSGTITANQGSGILASSTTGEVEVKGSGDIFAAVDGIVASNVGETNVSITRTSGNITATTGRGIIASSAVGAVVVHNTGHILAEQDGIVASNLGTTAVKVTQDGDVTSRSGYGIIATSALGAITVVSTGDIVAKEDGISAGNVSDTGLVSIQHTGDITTTNGSGIFVKSANAAIDVTTDGDIQAGGDGVRLSGYGNQSVTVTAGSVKGGAGFAGINFDGGHINSLANGGTISTADGIAGDAVTAGADSVTSIINTGTITGNVLLSEWANSFTNNELAVFNTGAFVNLGEGTLTNSGFVSIGGDGVVATTALTGSFVNTSTGTLKIDIDLANSTADRLDVSENASFAGNLGLNLTSIGAFGQTFTVASANSVTVSNLALSNPLVNYAINTPDDEHLDITVAGYDYITQGMNPNGRAIGGYLNNAIGNTPSLDPIGLALLNLGSLEEVNDAYNQLSPDTYLNQQLTALYDSLGFASSLLSCKVRDGAFAFNAEGECAWGRVGYRTFDRDTTADMTGFSRDTWELAGGAQYAFKDDYRFGFGAAAGTSKSTGADGATSDGKQIEAGVVVKYVPGPLTLSAAASGSYAWYDTERSVNFGDFSDDLTGKPESGTLNARLRASYDFGNETVYIRPQIEGNATYLYQAAFSETGGLAAVSVDSGSRTVFSVAPELEVGGQVVTAGGTMIRPYVKGGVTVFSNDGFDLNARFTADTSGTDAFTITTSTDRLLWNTSAGVDVLFENGNTIRAFYDGNFGQTSTENAFGLKASHNF</sequence>
<feature type="region of interest" description="Disordered" evidence="1">
    <location>
        <begin position="1"/>
        <end position="31"/>
    </location>
</feature>